<dbReference type="PANTHER" id="PTHR10151:SF120">
    <property type="entry name" value="BIS(5'-ADENOSYL)-TRIPHOSPHATASE"/>
    <property type="match status" value="1"/>
</dbReference>
<dbReference type="InterPro" id="IPR017850">
    <property type="entry name" value="Alkaline_phosphatase_core_sf"/>
</dbReference>
<organism evidence="2 3">
    <name type="scientific">Sphingomonas liriopis</name>
    <dbReference type="NCBI Taxonomy" id="2949094"/>
    <lineage>
        <taxon>Bacteria</taxon>
        <taxon>Pseudomonadati</taxon>
        <taxon>Pseudomonadota</taxon>
        <taxon>Alphaproteobacteria</taxon>
        <taxon>Sphingomonadales</taxon>
        <taxon>Sphingomonadaceae</taxon>
        <taxon>Sphingomonas</taxon>
    </lineage>
</organism>
<dbReference type="Proteomes" id="UP001139486">
    <property type="component" value="Unassembled WGS sequence"/>
</dbReference>
<accession>A0A9X2HTI2</accession>
<evidence type="ECO:0000313" key="2">
    <source>
        <dbReference type="EMBL" id="MCP3735179.1"/>
    </source>
</evidence>
<comment type="caution">
    <text evidence="2">The sequence shown here is derived from an EMBL/GenBank/DDBJ whole genome shotgun (WGS) entry which is preliminary data.</text>
</comment>
<name>A0A9X2HTI2_9SPHN</name>
<dbReference type="Gene3D" id="3.30.1360.180">
    <property type="match status" value="1"/>
</dbReference>
<feature type="signal peptide" evidence="1">
    <location>
        <begin position="1"/>
        <end position="17"/>
    </location>
</feature>
<keyword evidence="1" id="KW-0732">Signal</keyword>
<gene>
    <name evidence="2" type="ORF">M9979_09890</name>
</gene>
<dbReference type="CDD" id="cd16018">
    <property type="entry name" value="Enpp"/>
    <property type="match status" value="1"/>
</dbReference>
<feature type="chain" id="PRO_5040794661" evidence="1">
    <location>
        <begin position="18"/>
        <end position="438"/>
    </location>
</feature>
<dbReference type="PROSITE" id="PS51257">
    <property type="entry name" value="PROKAR_LIPOPROTEIN"/>
    <property type="match status" value="1"/>
</dbReference>
<proteinExistence type="predicted"/>
<dbReference type="Pfam" id="PF01663">
    <property type="entry name" value="Phosphodiest"/>
    <property type="match status" value="1"/>
</dbReference>
<protein>
    <submittedName>
        <fullName evidence="2">Ectonucleotide pyrophosphatase/phosphodiesterase</fullName>
    </submittedName>
</protein>
<keyword evidence="3" id="KW-1185">Reference proteome</keyword>
<dbReference type="EMBL" id="JAMLDY010000010">
    <property type="protein sequence ID" value="MCP3735179.1"/>
    <property type="molecule type" value="Genomic_DNA"/>
</dbReference>
<dbReference type="InterPro" id="IPR002591">
    <property type="entry name" value="Phosphodiest/P_Trfase"/>
</dbReference>
<reference evidence="2" key="1">
    <citation type="submission" date="2022-05" db="EMBL/GenBank/DDBJ databases">
        <title>Sphingomonas sp. strain RP10 Genome sequencing and assembly.</title>
        <authorList>
            <person name="Kim I."/>
        </authorList>
    </citation>
    <scope>NUCLEOTIDE SEQUENCE</scope>
    <source>
        <strain evidence="2">RP10</strain>
    </source>
</reference>
<dbReference type="GO" id="GO:0016787">
    <property type="term" value="F:hydrolase activity"/>
    <property type="evidence" value="ECO:0007669"/>
    <property type="project" value="UniProtKB-ARBA"/>
</dbReference>
<evidence type="ECO:0000256" key="1">
    <source>
        <dbReference type="SAM" id="SignalP"/>
    </source>
</evidence>
<sequence length="438" mass="46603">MRLIPLGLLALSLAGCALPYTPPALSPATQPAPASGNVAFPPPPSATTAAAPITILVSIDGFRPDYLDRGVTPNLNALAAGGVSAAMRPAFPSITFPNHWTLVTGKVPDHHGIVGNKMEDPARPGETFTMSSDDPFWWNAAEPIWVTAEKAGVHTATMFWPGANVGWGGTLLPDSHGAVANATRPEDWQQFNQAVTGAQRVDAVIDWMRRPAATRPRFVTLYFDTVDSAGHANGPQAAETTQAVAAVDVQIGRLVEGLRALHQPANLVIVADHGMAATDSTRTIALDRIADPGDFRLLSERGPYAMLFPVAGHEAALEAQLLKPHRHMTCWRKGEVPARFRYGTNPRIPPYFCLAETGWLILKSAATGPFHGGAHGYDNRSPDMAALFVANGPAFAAGKRLASFDNVAINPLLRDLIGLPAGVGLDGDDAPFRQVLNR</sequence>
<evidence type="ECO:0000313" key="3">
    <source>
        <dbReference type="Proteomes" id="UP001139486"/>
    </source>
</evidence>
<dbReference type="SUPFAM" id="SSF53649">
    <property type="entry name" value="Alkaline phosphatase-like"/>
    <property type="match status" value="1"/>
</dbReference>
<dbReference type="Gene3D" id="3.40.720.10">
    <property type="entry name" value="Alkaline Phosphatase, subunit A"/>
    <property type="match status" value="1"/>
</dbReference>
<dbReference type="AlphaFoldDB" id="A0A9X2HTI2"/>
<dbReference type="RefSeq" id="WP_254289193.1">
    <property type="nucleotide sequence ID" value="NZ_JAMLDY010000010.1"/>
</dbReference>
<dbReference type="PANTHER" id="PTHR10151">
    <property type="entry name" value="ECTONUCLEOTIDE PYROPHOSPHATASE/PHOSPHODIESTERASE"/>
    <property type="match status" value="1"/>
</dbReference>